<keyword evidence="7 11" id="KW-0418">Kinase</keyword>
<accession>A0A7W4XWR2</accession>
<keyword evidence="4 11" id="KW-0808">Transferase</keyword>
<dbReference type="GO" id="GO:0000287">
    <property type="term" value="F:magnesium ion binding"/>
    <property type="evidence" value="ECO:0007669"/>
    <property type="project" value="UniProtKB-UniRule"/>
</dbReference>
<comment type="pathway">
    <text evidence="3 11">Cofactor biosynthesis; thiamine diphosphate biosynthesis; 4-methyl-5-(2-phosphoethyl)-thiazole from 5-(2-hydroxyethyl)-4-methylthiazole: step 1/1.</text>
</comment>
<reference evidence="12 13" key="2">
    <citation type="submission" date="2020-08" db="EMBL/GenBank/DDBJ databases">
        <authorList>
            <person name="Partida-Martinez L."/>
            <person name="Huntemann M."/>
            <person name="Clum A."/>
            <person name="Wang J."/>
            <person name="Palaniappan K."/>
            <person name="Ritter S."/>
            <person name="Chen I.-M."/>
            <person name="Stamatis D."/>
            <person name="Reddy T."/>
            <person name="O'Malley R."/>
            <person name="Daum C."/>
            <person name="Shapiro N."/>
            <person name="Ivanova N."/>
            <person name="Kyrpides N."/>
            <person name="Woyke T."/>
        </authorList>
    </citation>
    <scope>NUCLEOTIDE SEQUENCE [LARGE SCALE GENOMIC DNA]</scope>
    <source>
        <strain evidence="12 13">AS2.23</strain>
    </source>
</reference>
<comment type="similarity">
    <text evidence="11">Belongs to the Thz kinase family.</text>
</comment>
<dbReference type="AlphaFoldDB" id="A0A7W4XWR2"/>
<evidence type="ECO:0000256" key="9">
    <source>
        <dbReference type="ARBA" id="ARBA00022842"/>
    </source>
</evidence>
<dbReference type="PRINTS" id="PR01099">
    <property type="entry name" value="HYETHTZKNASE"/>
</dbReference>
<dbReference type="GO" id="GO:0004417">
    <property type="term" value="F:hydroxyethylthiazole kinase activity"/>
    <property type="evidence" value="ECO:0007669"/>
    <property type="project" value="UniProtKB-UniRule"/>
</dbReference>
<evidence type="ECO:0000256" key="6">
    <source>
        <dbReference type="ARBA" id="ARBA00022741"/>
    </source>
</evidence>
<dbReference type="InterPro" id="IPR000417">
    <property type="entry name" value="Hyethyz_kinase"/>
</dbReference>
<dbReference type="GO" id="GO:0009228">
    <property type="term" value="P:thiamine biosynthetic process"/>
    <property type="evidence" value="ECO:0007669"/>
    <property type="project" value="UniProtKB-KW"/>
</dbReference>
<dbReference type="GO" id="GO:0009229">
    <property type="term" value="P:thiamine diphosphate biosynthetic process"/>
    <property type="evidence" value="ECO:0007669"/>
    <property type="project" value="UniProtKB-UniRule"/>
</dbReference>
<comment type="cofactor">
    <cofactor evidence="2 11">
        <name>Mg(2+)</name>
        <dbReference type="ChEBI" id="CHEBI:18420"/>
    </cofactor>
</comment>
<proteinExistence type="inferred from homology"/>
<dbReference type="Proteomes" id="UP000533269">
    <property type="component" value="Unassembled WGS sequence"/>
</dbReference>
<evidence type="ECO:0000256" key="7">
    <source>
        <dbReference type="ARBA" id="ARBA00022777"/>
    </source>
</evidence>
<dbReference type="EC" id="2.7.1.50" evidence="11"/>
<dbReference type="OMA" id="KRPLVHN"/>
<dbReference type="EMBL" id="JACHVY010000001">
    <property type="protein sequence ID" value="MBB2900469.1"/>
    <property type="molecule type" value="Genomic_DNA"/>
</dbReference>
<sequence>MSAVAPHPVPAPALAAARAALTERAPLVQCLTNSVVQTITANALLAAGAAPAMVDNVHESAAFAQIASAVLVNVGTLDDDRARAMGLAAQSADRSRTPWVLDPVAVGGLEFRTRVARDLLASSPTVVRGNASEVLGLAGAGSGGRGVDSTAGAEEAVEAARELSRRTGGAVAVSGVVDVLVHDGRTLRVSGGHVLLTRTTGAGCSLGALVAAYAAVEDDPLVAAAAAHVHVAIAAERAAARAARPGSFATAWIDELDAVDADAVRADLETSGRLA</sequence>
<keyword evidence="10 11" id="KW-0784">Thiamine biosynthesis</keyword>
<dbReference type="RefSeq" id="WP_012084812.1">
    <property type="nucleotide sequence ID" value="NZ_JACHVY010000001.1"/>
</dbReference>
<dbReference type="Pfam" id="PF02110">
    <property type="entry name" value="HK"/>
    <property type="match status" value="1"/>
</dbReference>
<evidence type="ECO:0000256" key="10">
    <source>
        <dbReference type="ARBA" id="ARBA00022977"/>
    </source>
</evidence>
<gene>
    <name evidence="11" type="primary">thiM</name>
    <name evidence="12" type="ORF">FHR75_001257</name>
</gene>
<evidence type="ECO:0000313" key="12">
    <source>
        <dbReference type="EMBL" id="MBB2900469.1"/>
    </source>
</evidence>
<keyword evidence="9 11" id="KW-0460">Magnesium</keyword>
<evidence type="ECO:0000256" key="4">
    <source>
        <dbReference type="ARBA" id="ARBA00022679"/>
    </source>
</evidence>
<dbReference type="NCBIfam" id="NF006830">
    <property type="entry name" value="PRK09355.1"/>
    <property type="match status" value="1"/>
</dbReference>
<dbReference type="GO" id="GO:0005524">
    <property type="term" value="F:ATP binding"/>
    <property type="evidence" value="ECO:0007669"/>
    <property type="project" value="UniProtKB-UniRule"/>
</dbReference>
<keyword evidence="6 11" id="KW-0547">Nucleotide-binding</keyword>
<feature type="binding site" evidence="11">
    <location>
        <position position="53"/>
    </location>
    <ligand>
        <name>substrate</name>
    </ligand>
</feature>
<comment type="function">
    <text evidence="11">Catalyzes the phosphorylation of the hydroxyl group of 4-methyl-5-beta-hydroxyethylthiazole (THZ).</text>
</comment>
<evidence type="ECO:0000256" key="8">
    <source>
        <dbReference type="ARBA" id="ARBA00022840"/>
    </source>
</evidence>
<keyword evidence="5 11" id="KW-0479">Metal-binding</keyword>
<feature type="binding site" evidence="11">
    <location>
        <position position="128"/>
    </location>
    <ligand>
        <name>ATP</name>
        <dbReference type="ChEBI" id="CHEBI:30616"/>
    </ligand>
</feature>
<dbReference type="InterPro" id="IPR029056">
    <property type="entry name" value="Ribokinase-like"/>
</dbReference>
<organism evidence="12 13">
    <name type="scientific">Kineococcus radiotolerans</name>
    <dbReference type="NCBI Taxonomy" id="131568"/>
    <lineage>
        <taxon>Bacteria</taxon>
        <taxon>Bacillati</taxon>
        <taxon>Actinomycetota</taxon>
        <taxon>Actinomycetes</taxon>
        <taxon>Kineosporiales</taxon>
        <taxon>Kineosporiaceae</taxon>
        <taxon>Kineococcus</taxon>
    </lineage>
</organism>
<feature type="binding site" evidence="11">
    <location>
        <position position="201"/>
    </location>
    <ligand>
        <name>substrate</name>
    </ligand>
</feature>
<evidence type="ECO:0000256" key="2">
    <source>
        <dbReference type="ARBA" id="ARBA00001946"/>
    </source>
</evidence>
<dbReference type="SUPFAM" id="SSF53613">
    <property type="entry name" value="Ribokinase-like"/>
    <property type="match status" value="1"/>
</dbReference>
<evidence type="ECO:0000256" key="5">
    <source>
        <dbReference type="ARBA" id="ARBA00022723"/>
    </source>
</evidence>
<dbReference type="UniPathway" id="UPA00060">
    <property type="reaction ID" value="UER00139"/>
</dbReference>
<evidence type="ECO:0000256" key="3">
    <source>
        <dbReference type="ARBA" id="ARBA00004868"/>
    </source>
</evidence>
<dbReference type="SMR" id="A0A7W4XWR2"/>
<dbReference type="HAMAP" id="MF_00228">
    <property type="entry name" value="Thz_kinase"/>
    <property type="match status" value="1"/>
</dbReference>
<evidence type="ECO:0000256" key="1">
    <source>
        <dbReference type="ARBA" id="ARBA00001771"/>
    </source>
</evidence>
<protein>
    <recommendedName>
        <fullName evidence="11">Hydroxyethylthiazole kinase</fullName>
        <ecNumber evidence="11">2.7.1.50</ecNumber>
    </recommendedName>
    <alternativeName>
        <fullName evidence="11">4-methyl-5-beta-hydroxyethylthiazole kinase</fullName>
        <shortName evidence="11">TH kinase</shortName>
        <shortName evidence="11">Thz kinase</shortName>
    </alternativeName>
</protein>
<name>A0A7W4XWR2_KINRA</name>
<evidence type="ECO:0000256" key="11">
    <source>
        <dbReference type="HAMAP-Rule" id="MF_00228"/>
    </source>
</evidence>
<dbReference type="PIRSF" id="PIRSF000513">
    <property type="entry name" value="Thz_kinase"/>
    <property type="match status" value="1"/>
</dbReference>
<dbReference type="Gene3D" id="3.40.1190.20">
    <property type="match status" value="1"/>
</dbReference>
<reference evidence="12 13" key="1">
    <citation type="submission" date="2020-08" db="EMBL/GenBank/DDBJ databases">
        <title>The Agave Microbiome: Exploring the role of microbial communities in plant adaptations to desert environments.</title>
        <authorList>
            <person name="Partida-Martinez L.P."/>
        </authorList>
    </citation>
    <scope>NUCLEOTIDE SEQUENCE [LARGE SCALE GENOMIC DNA]</scope>
    <source>
        <strain evidence="12 13">AS2.23</strain>
    </source>
</reference>
<comment type="caution">
    <text evidence="12">The sequence shown here is derived from an EMBL/GenBank/DDBJ whole genome shotgun (WGS) entry which is preliminary data.</text>
</comment>
<evidence type="ECO:0000313" key="13">
    <source>
        <dbReference type="Proteomes" id="UP000533269"/>
    </source>
</evidence>
<comment type="catalytic activity">
    <reaction evidence="1 11">
        <text>5-(2-hydroxyethyl)-4-methylthiazole + ATP = 4-methyl-5-(2-phosphooxyethyl)-thiazole + ADP + H(+)</text>
        <dbReference type="Rhea" id="RHEA:24212"/>
        <dbReference type="ChEBI" id="CHEBI:15378"/>
        <dbReference type="ChEBI" id="CHEBI:17957"/>
        <dbReference type="ChEBI" id="CHEBI:30616"/>
        <dbReference type="ChEBI" id="CHEBI:58296"/>
        <dbReference type="ChEBI" id="CHEBI:456216"/>
        <dbReference type="EC" id="2.7.1.50"/>
    </reaction>
</comment>
<feature type="binding site" evidence="11">
    <location>
        <position position="174"/>
    </location>
    <ligand>
        <name>ATP</name>
        <dbReference type="ChEBI" id="CHEBI:30616"/>
    </ligand>
</feature>
<keyword evidence="8 11" id="KW-0067">ATP-binding</keyword>